<dbReference type="GO" id="GO:0000245">
    <property type="term" value="P:spliceosomal complex assembly"/>
    <property type="evidence" value="ECO:0007669"/>
    <property type="project" value="InterPro"/>
</dbReference>
<feature type="transmembrane region" description="Helical" evidence="1">
    <location>
        <begin position="146"/>
        <end position="166"/>
    </location>
</feature>
<dbReference type="GO" id="GO:0003729">
    <property type="term" value="F:mRNA binding"/>
    <property type="evidence" value="ECO:0007669"/>
    <property type="project" value="InterPro"/>
</dbReference>
<dbReference type="PANTHER" id="PTHR12097">
    <property type="entry name" value="SPLICING FACTOR 3B, SUBUNIT 1-RELATED"/>
    <property type="match status" value="1"/>
</dbReference>
<dbReference type="InterPro" id="IPR038737">
    <property type="entry name" value="SF3b_su1-like"/>
</dbReference>
<evidence type="ECO:0000313" key="2">
    <source>
        <dbReference type="EMBL" id="JAV88348.1"/>
    </source>
</evidence>
<evidence type="ECO:0000256" key="1">
    <source>
        <dbReference type="SAM" id="Phobius"/>
    </source>
</evidence>
<keyword evidence="1" id="KW-0472">Membrane</keyword>
<sequence length="169" mass="19180">MEGIAKTHEDIEAQIRDIQSKKKEIIIEGDKGVGLGESGYFDSEIYDTGAGKGKYEGYVTSIAANDEVDDEEEDVGFAQKRSSGFGANVAFYSDLAAVDKDFDPLAEHRRPTIADREDEYRQKRRRMIISPERVDPFADGEYRRLLNVYLILIISQNILFRLPFILSYS</sequence>
<organism evidence="2">
    <name type="scientific">Photinus pyralis</name>
    <name type="common">Common eastern firefly</name>
    <name type="synonym">Lampyris pyralis</name>
    <dbReference type="NCBI Taxonomy" id="7054"/>
    <lineage>
        <taxon>Eukaryota</taxon>
        <taxon>Metazoa</taxon>
        <taxon>Ecdysozoa</taxon>
        <taxon>Arthropoda</taxon>
        <taxon>Hexapoda</taxon>
        <taxon>Insecta</taxon>
        <taxon>Pterygota</taxon>
        <taxon>Neoptera</taxon>
        <taxon>Endopterygota</taxon>
        <taxon>Coleoptera</taxon>
        <taxon>Polyphaga</taxon>
        <taxon>Elateriformia</taxon>
        <taxon>Elateroidea</taxon>
        <taxon>Lampyridae</taxon>
        <taxon>Lampyrinae</taxon>
        <taxon>Photinus</taxon>
    </lineage>
</organism>
<keyword evidence="1" id="KW-1133">Transmembrane helix</keyword>
<dbReference type="EMBL" id="GEZM01023514">
    <property type="protein sequence ID" value="JAV88348.1"/>
    <property type="molecule type" value="Transcribed_RNA"/>
</dbReference>
<reference evidence="2" key="1">
    <citation type="journal article" date="2016" name="Sci. Rep.">
        <title>Molecular characterization of firefly nuptial gifts: a multi-omics approach sheds light on postcopulatory sexual selection.</title>
        <authorList>
            <person name="Al-Wathiqui N."/>
            <person name="Fallon T.R."/>
            <person name="South A."/>
            <person name="Weng J.K."/>
            <person name="Lewis S.M."/>
        </authorList>
    </citation>
    <scope>NUCLEOTIDE SEQUENCE</scope>
</reference>
<proteinExistence type="predicted"/>
<dbReference type="AlphaFoldDB" id="A0A1Y1MT82"/>
<protein>
    <recommendedName>
        <fullName evidence="3">Splicing factor 3B subunit 1 domain-containing protein</fullName>
    </recommendedName>
</protein>
<name>A0A1Y1MT82_PHOPY</name>
<evidence type="ECO:0008006" key="3">
    <source>
        <dbReference type="Google" id="ProtNLM"/>
    </source>
</evidence>
<keyword evidence="1" id="KW-0812">Transmembrane</keyword>
<accession>A0A1Y1MT82</accession>
<dbReference type="EMBL" id="GEZM01023515">
    <property type="protein sequence ID" value="JAV88345.1"/>
    <property type="molecule type" value="Transcribed_RNA"/>
</dbReference>